<gene>
    <name evidence="3" type="ORF">HINF_LOCUS13066</name>
    <name evidence="4" type="ORF">HINF_LOCUS13070</name>
    <name evidence="1" type="ORF">HINF_LOCUS29576</name>
    <name evidence="2" type="ORF">HINF_LOCUS29580</name>
</gene>
<dbReference type="EMBL" id="CAXDID020000030">
    <property type="protein sequence ID" value="CAL5993441.1"/>
    <property type="molecule type" value="Genomic_DNA"/>
</dbReference>
<evidence type="ECO:0000313" key="2">
    <source>
        <dbReference type="EMBL" id="CAI9941935.1"/>
    </source>
</evidence>
<reference evidence="3 5" key="2">
    <citation type="submission" date="2024-07" db="EMBL/GenBank/DDBJ databases">
        <authorList>
            <person name="Akdeniz Z."/>
        </authorList>
    </citation>
    <scope>NUCLEOTIDE SEQUENCE [LARGE SCALE GENOMIC DNA]</scope>
</reference>
<evidence type="ECO:0000313" key="4">
    <source>
        <dbReference type="EMBL" id="CAL5993449.1"/>
    </source>
</evidence>
<dbReference type="EMBL" id="CATOUU010000697">
    <property type="protein sequence ID" value="CAI9941931.1"/>
    <property type="molecule type" value="Genomic_DNA"/>
</dbReference>
<proteinExistence type="predicted"/>
<organism evidence="2">
    <name type="scientific">Hexamita inflata</name>
    <dbReference type="NCBI Taxonomy" id="28002"/>
    <lineage>
        <taxon>Eukaryota</taxon>
        <taxon>Metamonada</taxon>
        <taxon>Diplomonadida</taxon>
        <taxon>Hexamitidae</taxon>
        <taxon>Hexamitinae</taxon>
        <taxon>Hexamita</taxon>
    </lineage>
</organism>
<evidence type="ECO:0000313" key="5">
    <source>
        <dbReference type="Proteomes" id="UP001642409"/>
    </source>
</evidence>
<comment type="caution">
    <text evidence="2">The sequence shown here is derived from an EMBL/GenBank/DDBJ whole genome shotgun (WGS) entry which is preliminary data.</text>
</comment>
<reference evidence="2" key="1">
    <citation type="submission" date="2023-06" db="EMBL/GenBank/DDBJ databases">
        <authorList>
            <person name="Kurt Z."/>
        </authorList>
    </citation>
    <scope>NUCLEOTIDE SEQUENCE</scope>
</reference>
<dbReference type="EMBL" id="CAXDID020000030">
    <property type="protein sequence ID" value="CAL5993449.1"/>
    <property type="molecule type" value="Genomic_DNA"/>
</dbReference>
<dbReference type="AlphaFoldDB" id="A0AA86U4A7"/>
<dbReference type="Proteomes" id="UP001642409">
    <property type="component" value="Unassembled WGS sequence"/>
</dbReference>
<keyword evidence="5" id="KW-1185">Reference proteome</keyword>
<accession>A0AA86U4A7</accession>
<evidence type="ECO:0000313" key="1">
    <source>
        <dbReference type="EMBL" id="CAI9941931.1"/>
    </source>
</evidence>
<dbReference type="EMBL" id="CATOUU010000697">
    <property type="protein sequence ID" value="CAI9941935.1"/>
    <property type="molecule type" value="Genomic_DNA"/>
</dbReference>
<protein>
    <submittedName>
        <fullName evidence="3">Hypothetical_protein</fullName>
    </submittedName>
</protein>
<evidence type="ECO:0000313" key="3">
    <source>
        <dbReference type="EMBL" id="CAL5993441.1"/>
    </source>
</evidence>
<sequence length="240" mass="28270">MLLLHQGSRPLLLLQYLNRLWLFTIDILRESQLTNTQEGGRESVVTQTYLYLRLFQDSARYYGMDGRQSGGSDAMVVIPTIVQISVIKTTLTIHSEVIALVIPERKRKCILKFYTTFTKLLFKYHKYKRDRARENLVYRRKITAAVFFAIIHQYLVVSLQYIYQYISVRPKCEYFYLHGQAQSNCGDHFEYTCWLHNQIRDSRTIQEYETEYNSSVLPSLTFNVQLLCKIGVDCDFTLVL</sequence>
<name>A0AA86U4A7_9EUKA</name>